<evidence type="ECO:0000256" key="10">
    <source>
        <dbReference type="RuleBase" id="RU000461"/>
    </source>
</evidence>
<dbReference type="GO" id="GO:0004497">
    <property type="term" value="F:monooxygenase activity"/>
    <property type="evidence" value="ECO:0007669"/>
    <property type="project" value="UniProtKB-KW"/>
</dbReference>
<dbReference type="Proteomes" id="UP001221142">
    <property type="component" value="Unassembled WGS sequence"/>
</dbReference>
<reference evidence="12" key="1">
    <citation type="submission" date="2023-03" db="EMBL/GenBank/DDBJ databases">
        <title>Massive genome expansion in bonnet fungi (Mycena s.s.) driven by repeated elements and novel gene families across ecological guilds.</title>
        <authorList>
            <consortium name="Lawrence Berkeley National Laboratory"/>
            <person name="Harder C.B."/>
            <person name="Miyauchi S."/>
            <person name="Viragh M."/>
            <person name="Kuo A."/>
            <person name="Thoen E."/>
            <person name="Andreopoulos B."/>
            <person name="Lu D."/>
            <person name="Skrede I."/>
            <person name="Drula E."/>
            <person name="Henrissat B."/>
            <person name="Morin E."/>
            <person name="Kohler A."/>
            <person name="Barry K."/>
            <person name="LaButti K."/>
            <person name="Morin E."/>
            <person name="Salamov A."/>
            <person name="Lipzen A."/>
            <person name="Mereny Z."/>
            <person name="Hegedus B."/>
            <person name="Baldrian P."/>
            <person name="Stursova M."/>
            <person name="Weitz H."/>
            <person name="Taylor A."/>
            <person name="Grigoriev I.V."/>
            <person name="Nagy L.G."/>
            <person name="Martin F."/>
            <person name="Kauserud H."/>
        </authorList>
    </citation>
    <scope>NUCLEOTIDE SEQUENCE</scope>
    <source>
        <strain evidence="12">9284</strain>
    </source>
</reference>
<evidence type="ECO:0000313" key="12">
    <source>
        <dbReference type="EMBL" id="KAJ7612691.1"/>
    </source>
</evidence>
<feature type="chain" id="PRO_5042112605" evidence="11">
    <location>
        <begin position="17"/>
        <end position="501"/>
    </location>
</feature>
<dbReference type="GO" id="GO:0016705">
    <property type="term" value="F:oxidoreductase activity, acting on paired donors, with incorporation or reduction of molecular oxygen"/>
    <property type="evidence" value="ECO:0007669"/>
    <property type="project" value="InterPro"/>
</dbReference>
<dbReference type="SUPFAM" id="SSF48264">
    <property type="entry name" value="Cytochrome P450"/>
    <property type="match status" value="1"/>
</dbReference>
<dbReference type="Pfam" id="PF00067">
    <property type="entry name" value="p450"/>
    <property type="match status" value="1"/>
</dbReference>
<comment type="caution">
    <text evidence="12">The sequence shown here is derived from an EMBL/GenBank/DDBJ whole genome shotgun (WGS) entry which is preliminary data.</text>
</comment>
<dbReference type="PRINTS" id="PR00463">
    <property type="entry name" value="EP450I"/>
</dbReference>
<gene>
    <name evidence="12" type="ORF">FB45DRAFT_939566</name>
</gene>
<evidence type="ECO:0000256" key="2">
    <source>
        <dbReference type="ARBA" id="ARBA00005179"/>
    </source>
</evidence>
<proteinExistence type="inferred from homology"/>
<dbReference type="CDD" id="cd11065">
    <property type="entry name" value="CYP64-like"/>
    <property type="match status" value="1"/>
</dbReference>
<dbReference type="Gene3D" id="1.10.630.10">
    <property type="entry name" value="Cytochrome P450"/>
    <property type="match status" value="1"/>
</dbReference>
<evidence type="ECO:0000256" key="8">
    <source>
        <dbReference type="ARBA" id="ARBA00023033"/>
    </source>
</evidence>
<dbReference type="InterPro" id="IPR001128">
    <property type="entry name" value="Cyt_P450"/>
</dbReference>
<dbReference type="PANTHER" id="PTHR46300">
    <property type="entry name" value="P450, PUTATIVE (EUROFUNG)-RELATED-RELATED"/>
    <property type="match status" value="1"/>
</dbReference>
<dbReference type="GO" id="GO:0005506">
    <property type="term" value="F:iron ion binding"/>
    <property type="evidence" value="ECO:0007669"/>
    <property type="project" value="InterPro"/>
</dbReference>
<dbReference type="GO" id="GO:0020037">
    <property type="term" value="F:heme binding"/>
    <property type="evidence" value="ECO:0007669"/>
    <property type="project" value="InterPro"/>
</dbReference>
<evidence type="ECO:0000256" key="6">
    <source>
        <dbReference type="ARBA" id="ARBA00023002"/>
    </source>
</evidence>
<feature type="binding site" description="axial binding residue" evidence="9">
    <location>
        <position position="433"/>
    </location>
    <ligand>
        <name>heme</name>
        <dbReference type="ChEBI" id="CHEBI:30413"/>
    </ligand>
    <ligandPart>
        <name>Fe</name>
        <dbReference type="ChEBI" id="CHEBI:18248"/>
    </ligandPart>
</feature>
<evidence type="ECO:0000256" key="5">
    <source>
        <dbReference type="ARBA" id="ARBA00022723"/>
    </source>
</evidence>
<keyword evidence="11" id="KW-0732">Signal</keyword>
<keyword evidence="7 9" id="KW-0408">Iron</keyword>
<comment type="cofactor">
    <cofactor evidence="1 9">
        <name>heme</name>
        <dbReference type="ChEBI" id="CHEBI:30413"/>
    </cofactor>
</comment>
<evidence type="ECO:0000256" key="3">
    <source>
        <dbReference type="ARBA" id="ARBA00010617"/>
    </source>
</evidence>
<comment type="similarity">
    <text evidence="3 10">Belongs to the cytochrome P450 family.</text>
</comment>
<name>A0AAD7B859_9AGAR</name>
<accession>A0AAD7B859</accession>
<dbReference type="InterPro" id="IPR002401">
    <property type="entry name" value="Cyt_P450_E_grp-I"/>
</dbReference>
<keyword evidence="4 9" id="KW-0349">Heme</keyword>
<dbReference type="InterPro" id="IPR017972">
    <property type="entry name" value="Cyt_P450_CS"/>
</dbReference>
<keyword evidence="8 10" id="KW-0503">Monooxygenase</keyword>
<evidence type="ECO:0000256" key="7">
    <source>
        <dbReference type="ARBA" id="ARBA00023004"/>
    </source>
</evidence>
<evidence type="ECO:0000313" key="13">
    <source>
        <dbReference type="Proteomes" id="UP001221142"/>
    </source>
</evidence>
<dbReference type="EMBL" id="JARKIF010000030">
    <property type="protein sequence ID" value="KAJ7612691.1"/>
    <property type="molecule type" value="Genomic_DNA"/>
</dbReference>
<organism evidence="12 13">
    <name type="scientific">Roridomyces roridus</name>
    <dbReference type="NCBI Taxonomy" id="1738132"/>
    <lineage>
        <taxon>Eukaryota</taxon>
        <taxon>Fungi</taxon>
        <taxon>Dikarya</taxon>
        <taxon>Basidiomycota</taxon>
        <taxon>Agaricomycotina</taxon>
        <taxon>Agaricomycetes</taxon>
        <taxon>Agaricomycetidae</taxon>
        <taxon>Agaricales</taxon>
        <taxon>Marasmiineae</taxon>
        <taxon>Mycenaceae</taxon>
        <taxon>Roridomyces</taxon>
    </lineage>
</organism>
<sequence>MALSWTDLTFALCATALVYRLVTRRRTPPPPPGPRRLPFIGNLLDMPSEKPWIKFAEWGDTYGDITSINVMGQQITILNSMNVAVELLDKRSAICSDRPRVTMAGELVGWNQNLGLTPYGGRFRRFRRMAHSVFGNRQLMMDFQSFEEAETHRFLKRVVSTPEDLQHHIDRFSGSIILRICYGYDVKEDGEDPFVSLGSTAMAQFSLASAPGGFVVNSVPALRHLPSWIPGTSFRALAKVYKGTLERMVQEPFDWVKKRMAAGTAEQSLLHYLLERKEEDEYEAKWLALSMYAGGSHTTVSSIYAFFKAMALHPEVMAKAQKEIDSVVGDGRLPGFSDKKDLPYTNALISEVHRWHTVVPTGLPHRVMEDDVYNGWFLPKGSIVLANIWKMTHDPRTYKNPMLFNPERFLASEGKDPELDPSELIFGFGRRICPGRVLAEASVWITIVMALAVFDISRHPDGEGIDVDVTTGTVSLPTRFKCSIKPRSAKAAQLIQAEVRA</sequence>
<dbReference type="InterPro" id="IPR050364">
    <property type="entry name" value="Cytochrome_P450_fung"/>
</dbReference>
<dbReference type="AlphaFoldDB" id="A0AAD7B859"/>
<dbReference type="PANTHER" id="PTHR46300:SF7">
    <property type="entry name" value="P450, PUTATIVE (EUROFUNG)-RELATED"/>
    <property type="match status" value="1"/>
</dbReference>
<evidence type="ECO:0000256" key="1">
    <source>
        <dbReference type="ARBA" id="ARBA00001971"/>
    </source>
</evidence>
<keyword evidence="5 9" id="KW-0479">Metal-binding</keyword>
<comment type="pathway">
    <text evidence="2">Secondary metabolite biosynthesis.</text>
</comment>
<evidence type="ECO:0000256" key="11">
    <source>
        <dbReference type="SAM" id="SignalP"/>
    </source>
</evidence>
<evidence type="ECO:0000256" key="4">
    <source>
        <dbReference type="ARBA" id="ARBA00022617"/>
    </source>
</evidence>
<feature type="signal peptide" evidence="11">
    <location>
        <begin position="1"/>
        <end position="16"/>
    </location>
</feature>
<dbReference type="PROSITE" id="PS00086">
    <property type="entry name" value="CYTOCHROME_P450"/>
    <property type="match status" value="1"/>
</dbReference>
<protein>
    <submittedName>
        <fullName evidence="12">Cytochrome P450</fullName>
    </submittedName>
</protein>
<keyword evidence="13" id="KW-1185">Reference proteome</keyword>
<keyword evidence="6 10" id="KW-0560">Oxidoreductase</keyword>
<dbReference type="InterPro" id="IPR036396">
    <property type="entry name" value="Cyt_P450_sf"/>
</dbReference>
<evidence type="ECO:0000256" key="9">
    <source>
        <dbReference type="PIRSR" id="PIRSR602401-1"/>
    </source>
</evidence>